<organism evidence="3 4">
    <name type="scientific">Legionella hackeliae</name>
    <dbReference type="NCBI Taxonomy" id="449"/>
    <lineage>
        <taxon>Bacteria</taxon>
        <taxon>Pseudomonadati</taxon>
        <taxon>Pseudomonadota</taxon>
        <taxon>Gammaproteobacteria</taxon>
        <taxon>Legionellales</taxon>
        <taxon>Legionellaceae</taxon>
        <taxon>Legionella</taxon>
    </lineage>
</organism>
<keyword evidence="1" id="KW-0175">Coiled coil</keyword>
<evidence type="ECO:0000256" key="1">
    <source>
        <dbReference type="SAM" id="Coils"/>
    </source>
</evidence>
<evidence type="ECO:0000313" key="3">
    <source>
        <dbReference type="EMBL" id="CEK10006.1"/>
    </source>
</evidence>
<evidence type="ECO:0000256" key="2">
    <source>
        <dbReference type="SAM" id="MobiDB-lite"/>
    </source>
</evidence>
<dbReference type="STRING" id="449.LHA_0935"/>
<dbReference type="AlphaFoldDB" id="A0A0A8UR66"/>
<sequence length="940" mass="108912">MGRDHEIIQFRLEQIQNLVHELQTMPVFSLLVEDLQSRISSFTAKLSALSPEFLQTTPEELTNLELLLFKETIKILREAVSQQSIAEDLKLKLSVLENNAQPLSDLTQYVRQFKALTTKETSSTNMQQTTSASNNPSKTKRKNKHPIIIDDSFPPPPASLQEKINDYLVGLKRFEKTFTLPLMDNTHQQDYVLHPLLGLFKEKTDFSQRVLSETQKRVRNCIHEVGYHEILVKELKNATHNLETNYQELTNLHANIWARYTKLTFTTMDTTELTENLVNAQLTLLNTIETFLKSLSAISATNRTNTEWQYCKVNLVMFIEAIYRELKSKNLPINQDAVEEFRIKCLQHLGEKTGFFNFIVTTKPLEEDVIQRLLKDLFTGQFSKDRATLENQFAVMQHFISKIETFPIHIIKDYVSLTDSIEKQSTTIHDNQRRILEEITLDLLPKLQRSLDLFFLFSPSAVDKKAKETRKNLQSLEKELTKFLKQFDEKETHQLAMMNSLKEKFLSIPKNEKLDWDSLQQIVGLLHEINAGVKNDFEKFDQLATRFKDLKNSTLKDIRSLNEAYNAQKETIGLELKEALIDTQTALEIQYEYEEFDQDAINTKIADQLNSPQAFLLSLQQSSLPLESLLLSKNNFLLQLSDIITRSKIVFKEKLSKHLTTITQEFHSPLSTPLTDNNPFKASVQEKEKDASDAFQKLTALYHALDATRGKDLKDWVKRLEDIFNVVQEQIKQRNQTRDKALEIERRLQSPAYQTSITALETLSEEFLRILKEYTPAALTQHPDNPELQQVYASITHDNFDIHNDWQKGTLDKIDSRLFVLLSMHREFEQLNNQYINKNLFCSDATYLDELTKKVEMHLDNSHMETLSNAKRSALIQWIRTHILRSLQAISHRVINYLKPSETTRHRFFVTLGACQTEHTLVKAGNEVYEVLKSLTPVTA</sequence>
<dbReference type="KEGG" id="lha:LHA_0935"/>
<feature type="region of interest" description="Disordered" evidence="2">
    <location>
        <begin position="120"/>
        <end position="143"/>
    </location>
</feature>
<dbReference type="OrthoDB" id="5636224at2"/>
<dbReference type="RefSeq" id="WP_045105447.1">
    <property type="nucleotide sequence ID" value="NZ_LN681225.1"/>
</dbReference>
<accession>A0A0A8UR66</accession>
<protein>
    <submittedName>
        <fullName evidence="3">Uncharacterized protein</fullName>
    </submittedName>
</protein>
<feature type="coiled-coil region" evidence="1">
    <location>
        <begin position="466"/>
        <end position="493"/>
    </location>
</feature>
<dbReference type="EMBL" id="LN681225">
    <property type="protein sequence ID" value="CEK10006.1"/>
    <property type="molecule type" value="Genomic_DNA"/>
</dbReference>
<dbReference type="HOGENOM" id="CLU_296456_0_0_6"/>
<name>A0A0A8UR66_LEGHA</name>
<dbReference type="Proteomes" id="UP000032803">
    <property type="component" value="Chromosome I"/>
</dbReference>
<dbReference type="PATRIC" id="fig|449.7.peg.3020"/>
<gene>
    <name evidence="3" type="ORF">LHA_0935</name>
</gene>
<reference evidence="4" key="1">
    <citation type="submission" date="2014-09" db="EMBL/GenBank/DDBJ databases">
        <authorList>
            <person name="Gomez-Valero L."/>
        </authorList>
    </citation>
    <scope>NUCLEOTIDE SEQUENCE [LARGE SCALE GENOMIC DNA]</scope>
    <source>
        <strain evidence="4">ATCC35250</strain>
    </source>
</reference>
<evidence type="ECO:0000313" key="4">
    <source>
        <dbReference type="Proteomes" id="UP000032803"/>
    </source>
</evidence>
<proteinExistence type="predicted"/>
<keyword evidence="4" id="KW-1185">Reference proteome</keyword>
<feature type="compositionally biased region" description="Polar residues" evidence="2">
    <location>
        <begin position="120"/>
        <end position="137"/>
    </location>
</feature>